<proteinExistence type="predicted"/>
<name>A0A170QBY1_9ZZZZ</name>
<evidence type="ECO:0000313" key="1">
    <source>
        <dbReference type="EMBL" id="CUV08447.1"/>
    </source>
</evidence>
<accession>A0A170QBY1</accession>
<sequence length="267" mass="30562">MSITSSDFFLRKWYMDCIDEVGNLFMGYSGAFRWKMIQASYSSTLTCNAQGEIKKASTLRELSHPTRSEGTLQWIHNKLKTTGHWTSIDKAIRKNIFSDKSGSIIWTCEQPRAIAEVEINNISISSAFGYTEMIDMTILPWQLPISKLWWGRFLSKNTMLIWIILEGKYTSSFVYYNGNRIADATIKNDKVILNNKGITLRFYDTIVLREGSLASTLFSDTPVLSKMIPTEFLNSHESKWRSRGDLLENGKIVDSAWAIHEVVSWGK</sequence>
<reference evidence="1" key="1">
    <citation type="submission" date="2015-10" db="EMBL/GenBank/DDBJ databases">
        <authorList>
            <person name="Gilbert D.G."/>
        </authorList>
    </citation>
    <scope>NUCLEOTIDE SEQUENCE</scope>
</reference>
<dbReference type="EMBL" id="FAXC01000067">
    <property type="protein sequence ID" value="CUV08447.1"/>
    <property type="molecule type" value="Genomic_DNA"/>
</dbReference>
<gene>
    <name evidence="1" type="ORF">MGWOODY_Mmi509</name>
</gene>
<protein>
    <submittedName>
        <fullName evidence="1">Uncharacterized protein</fullName>
    </submittedName>
</protein>
<dbReference type="AlphaFoldDB" id="A0A170QBY1"/>
<organism evidence="1">
    <name type="scientific">hydrothermal vent metagenome</name>
    <dbReference type="NCBI Taxonomy" id="652676"/>
    <lineage>
        <taxon>unclassified sequences</taxon>
        <taxon>metagenomes</taxon>
        <taxon>ecological metagenomes</taxon>
    </lineage>
</organism>